<reference evidence="1" key="1">
    <citation type="submission" date="2020-04" db="EMBL/GenBank/DDBJ databases">
        <title>A chromosome-scale assembly and high-density genetic map of the yellow drum (Nibea albiflora) genome.</title>
        <authorList>
            <person name="Xu D."/>
            <person name="Zhang W."/>
            <person name="Chen R."/>
            <person name="Tan P."/>
            <person name="Wang L."/>
            <person name="Song H."/>
            <person name="Tian L."/>
            <person name="Zhu Q."/>
            <person name="Wang B."/>
        </authorList>
    </citation>
    <scope>NUCLEOTIDE SEQUENCE</scope>
    <source>
        <strain evidence="1">ZJHYS-2018</strain>
    </source>
</reference>
<dbReference type="EMBL" id="CM024802">
    <property type="protein sequence ID" value="KAG8011045.1"/>
    <property type="molecule type" value="Genomic_DNA"/>
</dbReference>
<evidence type="ECO:0000313" key="1">
    <source>
        <dbReference type="EMBL" id="KAG8011045.1"/>
    </source>
</evidence>
<accession>A0ACB7F989</accession>
<dbReference type="Proteomes" id="UP000805704">
    <property type="component" value="Chromosome 14"/>
</dbReference>
<comment type="caution">
    <text evidence="1">The sequence shown here is derived from an EMBL/GenBank/DDBJ whole genome shotgun (WGS) entry which is preliminary data.</text>
</comment>
<evidence type="ECO:0000313" key="2">
    <source>
        <dbReference type="Proteomes" id="UP000805704"/>
    </source>
</evidence>
<sequence>MGARVVRMFRNFNLENRVHRELSKEKPLAAPRHAVKSPASGGSSEAVEADSLNKKNDPLLSLLRSVYVESTDPAAAAAASAEVPKEVTVGNEVERRPLKFSLPGGPYGLVELTDVPKGKLTITEALKAMGGHQREPQTWTPEKIAQEYSLDLKDTKALLEFFIPFQVHIIPPKTDGAKQIKAS</sequence>
<protein>
    <submittedName>
        <fullName evidence="1">NADH dehydrogenase [ubiquinone] 1 alpha subcomplex assembly factor 4</fullName>
    </submittedName>
</protein>
<keyword evidence="2" id="KW-1185">Reference proteome</keyword>
<organism evidence="1 2">
    <name type="scientific">Nibea albiflora</name>
    <name type="common">Yellow drum</name>
    <name type="synonym">Corvina albiflora</name>
    <dbReference type="NCBI Taxonomy" id="240163"/>
    <lineage>
        <taxon>Eukaryota</taxon>
        <taxon>Metazoa</taxon>
        <taxon>Chordata</taxon>
        <taxon>Craniata</taxon>
        <taxon>Vertebrata</taxon>
        <taxon>Euteleostomi</taxon>
        <taxon>Actinopterygii</taxon>
        <taxon>Neopterygii</taxon>
        <taxon>Teleostei</taxon>
        <taxon>Neoteleostei</taxon>
        <taxon>Acanthomorphata</taxon>
        <taxon>Eupercaria</taxon>
        <taxon>Sciaenidae</taxon>
        <taxon>Nibea</taxon>
    </lineage>
</organism>
<gene>
    <name evidence="1" type="primary">NDUFAF4</name>
    <name evidence="1" type="ORF">GBF38_005691</name>
</gene>
<name>A0ACB7F989_NIBAL</name>
<proteinExistence type="predicted"/>